<keyword evidence="1" id="KW-0732">Signal</keyword>
<reference evidence="3" key="2">
    <citation type="submission" date="2019-02" db="EMBL/GenBank/DDBJ databases">
        <title>Granulicella sibirica sp. nov., a psychrotolerant acidobacterium isolated from an organic soil layer in forested tundra, West Siberia.</title>
        <authorList>
            <person name="Oshkin I.Y."/>
            <person name="Kulichevskaya I.S."/>
            <person name="Rijpstra W.I.C."/>
            <person name="Sinninghe Damste J.S."/>
            <person name="Rakitin A.L."/>
            <person name="Ravin N.V."/>
            <person name="Dedysh S.N."/>
        </authorList>
    </citation>
    <scope>NUCLEOTIDE SEQUENCE [LARGE SCALE GENOMIC DNA]</scope>
    <source>
        <strain evidence="3">AF10</strain>
    </source>
</reference>
<evidence type="ECO:0000256" key="1">
    <source>
        <dbReference type="SAM" id="SignalP"/>
    </source>
</evidence>
<sequence length="107" mass="11404">MFNPLSTVRRRLLSAALLLSFAPAFALAAPMQAKPAAAVVADASKLDINTATPDQLKALPGIGDAYTKRIIDGRPYAAKTQLTSKGILPQKTYDGIKDMIIAKHAKK</sequence>
<accession>A0A4Q0SZ04</accession>
<dbReference type="Proteomes" id="UP000289437">
    <property type="component" value="Unassembled WGS sequence"/>
</dbReference>
<dbReference type="Gene3D" id="1.10.150.320">
    <property type="entry name" value="Photosystem II 12 kDa extrinsic protein"/>
    <property type="match status" value="1"/>
</dbReference>
<dbReference type="InterPro" id="IPR006311">
    <property type="entry name" value="TAT_signal"/>
</dbReference>
<reference evidence="2 3" key="1">
    <citation type="submission" date="2018-11" db="EMBL/GenBank/DDBJ databases">
        <authorList>
            <person name="Mardanov A.V."/>
            <person name="Ravin N.V."/>
            <person name="Dedysh S.N."/>
        </authorList>
    </citation>
    <scope>NUCLEOTIDE SEQUENCE [LARGE SCALE GENOMIC DNA]</scope>
    <source>
        <strain evidence="2 3">AF10</strain>
    </source>
</reference>
<dbReference type="AlphaFoldDB" id="A0A4Q0SZ04"/>
<feature type="signal peptide" evidence="1">
    <location>
        <begin position="1"/>
        <end position="28"/>
    </location>
</feature>
<organism evidence="2 3">
    <name type="scientific">Granulicella sibirica</name>
    <dbReference type="NCBI Taxonomy" id="2479048"/>
    <lineage>
        <taxon>Bacteria</taxon>
        <taxon>Pseudomonadati</taxon>
        <taxon>Acidobacteriota</taxon>
        <taxon>Terriglobia</taxon>
        <taxon>Terriglobales</taxon>
        <taxon>Acidobacteriaceae</taxon>
        <taxon>Granulicella</taxon>
    </lineage>
</organism>
<dbReference type="OrthoDB" id="9787778at2"/>
<dbReference type="EMBL" id="RDSM01000003">
    <property type="protein sequence ID" value="RXH54868.1"/>
    <property type="molecule type" value="Genomic_DNA"/>
</dbReference>
<comment type="caution">
    <text evidence="2">The sequence shown here is derived from an EMBL/GenBank/DDBJ whole genome shotgun (WGS) entry which is preliminary data.</text>
</comment>
<dbReference type="RefSeq" id="WP_128914587.1">
    <property type="nucleotide sequence ID" value="NZ_RDSM01000003.1"/>
</dbReference>
<evidence type="ECO:0000313" key="2">
    <source>
        <dbReference type="EMBL" id="RXH54868.1"/>
    </source>
</evidence>
<feature type="chain" id="PRO_5020613847" description="Helix-hairpin-helix domain-containing protein" evidence="1">
    <location>
        <begin position="29"/>
        <end position="107"/>
    </location>
</feature>
<gene>
    <name evidence="2" type="ORF">GRAN_3972</name>
</gene>
<protein>
    <recommendedName>
        <fullName evidence="4">Helix-hairpin-helix domain-containing protein</fullName>
    </recommendedName>
</protein>
<dbReference type="PROSITE" id="PS51318">
    <property type="entry name" value="TAT"/>
    <property type="match status" value="1"/>
</dbReference>
<dbReference type="SUPFAM" id="SSF81585">
    <property type="entry name" value="PsbU/PolX domain-like"/>
    <property type="match status" value="1"/>
</dbReference>
<evidence type="ECO:0000313" key="3">
    <source>
        <dbReference type="Proteomes" id="UP000289437"/>
    </source>
</evidence>
<evidence type="ECO:0008006" key="4">
    <source>
        <dbReference type="Google" id="ProtNLM"/>
    </source>
</evidence>
<proteinExistence type="predicted"/>
<name>A0A4Q0SZ04_9BACT</name>
<keyword evidence="3" id="KW-1185">Reference proteome</keyword>
<dbReference type="Pfam" id="PF12836">
    <property type="entry name" value="HHH_3"/>
    <property type="match status" value="1"/>
</dbReference>